<evidence type="ECO:0000256" key="1">
    <source>
        <dbReference type="SAM" id="MobiDB-lite"/>
    </source>
</evidence>
<evidence type="ECO:0000313" key="4">
    <source>
        <dbReference type="Proteomes" id="UP000276899"/>
    </source>
</evidence>
<proteinExistence type="predicted"/>
<reference evidence="3 4" key="1">
    <citation type="submission" date="2018-12" db="EMBL/GenBank/DDBJ databases">
        <authorList>
            <consortium name="Pathogen Informatics"/>
        </authorList>
    </citation>
    <scope>NUCLEOTIDE SEQUENCE [LARGE SCALE GENOMIC DNA]</scope>
    <source>
        <strain evidence="3 4">NCTC11923</strain>
    </source>
</reference>
<dbReference type="Gene3D" id="3.90.1210.10">
    <property type="entry name" value="Antifreeze-like/N-acetylneuraminic acid synthase C-terminal domain"/>
    <property type="match status" value="1"/>
</dbReference>
<accession>A0A448KBG2</accession>
<sequence>MTPTLLRRSAPPGPHDPVPSHRGRTRPSLLLWRHRHLVVAVCLGAAVLVALSVLRPGPEPGQQALVVCRPVSAGSVLTQADLQRRSIPLDALPESGLAGDEAVGSRAAISLEPGTVLTASMTSAAIAQGLTPDERLVQVPVEVGAELAVPGARVDLIGEAAPTIPQDQGTGTGAESGAEPKAESGAEPASAAPPALGAPRTAVLARGARVVLVQAHSDGNQWTSGRKVTFVTLAVAASDATLVVGAATNGALGVVLSP</sequence>
<dbReference type="SMART" id="SM00858">
    <property type="entry name" value="SAF"/>
    <property type="match status" value="1"/>
</dbReference>
<protein>
    <submittedName>
        <fullName evidence="3">Flp pilus assembly protein CpaB</fullName>
    </submittedName>
</protein>
<feature type="region of interest" description="Disordered" evidence="1">
    <location>
        <begin position="1"/>
        <end position="24"/>
    </location>
</feature>
<keyword evidence="4" id="KW-1185">Reference proteome</keyword>
<dbReference type="Pfam" id="PF08666">
    <property type="entry name" value="SAF"/>
    <property type="match status" value="1"/>
</dbReference>
<evidence type="ECO:0000313" key="3">
    <source>
        <dbReference type="EMBL" id="VEG74250.1"/>
    </source>
</evidence>
<dbReference type="CDD" id="cd11614">
    <property type="entry name" value="SAF_CpaB_FlgA_like"/>
    <property type="match status" value="1"/>
</dbReference>
<dbReference type="KEGG" id="asla:NCTC11923_00876"/>
<feature type="compositionally biased region" description="Low complexity" evidence="1">
    <location>
        <begin position="185"/>
        <end position="197"/>
    </location>
</feature>
<dbReference type="AlphaFoldDB" id="A0A448KBG2"/>
<dbReference type="EMBL" id="LR134363">
    <property type="protein sequence ID" value="VEG74250.1"/>
    <property type="molecule type" value="Genomic_DNA"/>
</dbReference>
<gene>
    <name evidence="3" type="ORF">NCTC11923_00876</name>
</gene>
<dbReference type="InterPro" id="IPR013974">
    <property type="entry name" value="SAF"/>
</dbReference>
<dbReference type="STRING" id="1278298.GCA_000428685_02269"/>
<organism evidence="3 4">
    <name type="scientific">Actinomyces slackii</name>
    <dbReference type="NCBI Taxonomy" id="52774"/>
    <lineage>
        <taxon>Bacteria</taxon>
        <taxon>Bacillati</taxon>
        <taxon>Actinomycetota</taxon>
        <taxon>Actinomycetes</taxon>
        <taxon>Actinomycetales</taxon>
        <taxon>Actinomycetaceae</taxon>
        <taxon>Actinomyces</taxon>
    </lineage>
</organism>
<feature type="region of interest" description="Disordered" evidence="1">
    <location>
        <begin position="161"/>
        <end position="197"/>
    </location>
</feature>
<dbReference type="Proteomes" id="UP000276899">
    <property type="component" value="Chromosome"/>
</dbReference>
<feature type="domain" description="SAF" evidence="2">
    <location>
        <begin position="62"/>
        <end position="123"/>
    </location>
</feature>
<evidence type="ECO:0000259" key="2">
    <source>
        <dbReference type="SMART" id="SM00858"/>
    </source>
</evidence>
<name>A0A448KBG2_9ACTO</name>